<proteinExistence type="predicted"/>
<evidence type="ECO:0000313" key="3">
    <source>
        <dbReference type="Proteomes" id="UP000264217"/>
    </source>
</evidence>
<keyword evidence="1" id="KW-0472">Membrane</keyword>
<sequence>MRSAPPPPRPYVRRREAPPSRDYLKDKKVKKKTAKKAAWLIVLAFVVFGVFLAKFALSDSNVSFDGLPDSDTAYGIARQFIQPTIRATNVRFSDDRYKFAKQSDSIYVIKSSYNTKYDDGENLTTNFTITLKYRGGMGTKIGNWNMVSLDQDN</sequence>
<feature type="transmembrane region" description="Helical" evidence="1">
    <location>
        <begin position="37"/>
        <end position="57"/>
    </location>
</feature>
<dbReference type="EMBL" id="QWDC01000001">
    <property type="protein sequence ID" value="RFZ94271.1"/>
    <property type="molecule type" value="Genomic_DNA"/>
</dbReference>
<name>A0A372NWN0_9SPHI</name>
<accession>A0A372NWN0</accession>
<keyword evidence="1" id="KW-0812">Transmembrane</keyword>
<evidence type="ECO:0000313" key="2">
    <source>
        <dbReference type="EMBL" id="RFZ94271.1"/>
    </source>
</evidence>
<dbReference type="Proteomes" id="UP000264217">
    <property type="component" value="Unassembled WGS sequence"/>
</dbReference>
<dbReference type="AlphaFoldDB" id="A0A372NWN0"/>
<reference evidence="2 3" key="1">
    <citation type="submission" date="2018-08" db="EMBL/GenBank/DDBJ databases">
        <title>Mucilaginibacter sp. MYSH2.</title>
        <authorList>
            <person name="Seo T."/>
        </authorList>
    </citation>
    <scope>NUCLEOTIDE SEQUENCE [LARGE SCALE GENOMIC DNA]</scope>
    <source>
        <strain evidence="2 3">MYSH2</strain>
    </source>
</reference>
<dbReference type="RefSeq" id="WP_117389836.1">
    <property type="nucleotide sequence ID" value="NZ_QWDC01000001.1"/>
</dbReference>
<gene>
    <name evidence="2" type="ORF">D0C36_01565</name>
</gene>
<protein>
    <submittedName>
        <fullName evidence="2">Uncharacterized protein</fullName>
    </submittedName>
</protein>
<organism evidence="2 3">
    <name type="scientific">Mucilaginibacter conchicola</name>
    <dbReference type="NCBI Taxonomy" id="2303333"/>
    <lineage>
        <taxon>Bacteria</taxon>
        <taxon>Pseudomonadati</taxon>
        <taxon>Bacteroidota</taxon>
        <taxon>Sphingobacteriia</taxon>
        <taxon>Sphingobacteriales</taxon>
        <taxon>Sphingobacteriaceae</taxon>
        <taxon>Mucilaginibacter</taxon>
    </lineage>
</organism>
<evidence type="ECO:0000256" key="1">
    <source>
        <dbReference type="SAM" id="Phobius"/>
    </source>
</evidence>
<comment type="caution">
    <text evidence="2">The sequence shown here is derived from an EMBL/GenBank/DDBJ whole genome shotgun (WGS) entry which is preliminary data.</text>
</comment>
<dbReference type="OrthoDB" id="799349at2"/>
<keyword evidence="1" id="KW-1133">Transmembrane helix</keyword>
<keyword evidence="3" id="KW-1185">Reference proteome</keyword>